<dbReference type="Gene3D" id="3.30.9.10">
    <property type="entry name" value="D-Amino Acid Oxidase, subunit A, domain 2"/>
    <property type="match status" value="1"/>
</dbReference>
<feature type="compositionally biased region" description="Gly residues" evidence="1">
    <location>
        <begin position="91"/>
        <end position="108"/>
    </location>
</feature>
<dbReference type="OrthoDB" id="3356051at2"/>
<dbReference type="PANTHER" id="PTHR46865">
    <property type="entry name" value="OXIDOREDUCTASE-RELATED"/>
    <property type="match status" value="1"/>
</dbReference>
<dbReference type="Gene3D" id="3.50.50.60">
    <property type="entry name" value="FAD/NAD(P)-binding domain"/>
    <property type="match status" value="1"/>
</dbReference>
<feature type="domain" description="FAD-binding" evidence="2">
    <location>
        <begin position="4"/>
        <end position="322"/>
    </location>
</feature>
<feature type="region of interest" description="Disordered" evidence="1">
    <location>
        <begin position="83"/>
        <end position="108"/>
    </location>
</feature>
<accession>A0A7Z1B0U9</accession>
<dbReference type="SUPFAM" id="SSF51905">
    <property type="entry name" value="FAD/NAD(P)-binding domain"/>
    <property type="match status" value="1"/>
</dbReference>
<dbReference type="InterPro" id="IPR002938">
    <property type="entry name" value="FAD-bd"/>
</dbReference>
<dbReference type="InterPro" id="IPR036188">
    <property type="entry name" value="FAD/NAD-bd_sf"/>
</dbReference>
<dbReference type="InterPro" id="IPR051704">
    <property type="entry name" value="FAD_aromatic-hydroxylase"/>
</dbReference>
<dbReference type="PRINTS" id="PR00420">
    <property type="entry name" value="RNGMNOXGNASE"/>
</dbReference>
<protein>
    <submittedName>
        <fullName evidence="3">FAD-dependent oxidoreductase</fullName>
    </submittedName>
</protein>
<evidence type="ECO:0000313" key="3">
    <source>
        <dbReference type="EMBL" id="OLF14005.1"/>
    </source>
</evidence>
<evidence type="ECO:0000259" key="2">
    <source>
        <dbReference type="Pfam" id="PF01494"/>
    </source>
</evidence>
<reference evidence="3 4" key="1">
    <citation type="submission" date="2016-12" db="EMBL/GenBank/DDBJ databases">
        <title>The draft genome sequence of Actinophytocola xinjiangensis.</title>
        <authorList>
            <person name="Wang W."/>
            <person name="Yuan L."/>
        </authorList>
    </citation>
    <scope>NUCLEOTIDE SEQUENCE [LARGE SCALE GENOMIC DNA]</scope>
    <source>
        <strain evidence="3 4">CGMCC 4.4663</strain>
    </source>
</reference>
<evidence type="ECO:0000256" key="1">
    <source>
        <dbReference type="SAM" id="MobiDB-lite"/>
    </source>
</evidence>
<sequence length="406" mass="42964">MKNTTVLVSGAGVAGITLAHWLRRHGCTPTVVERAAGPRDGGYKIDIRGAALRVVERMGLLDQIRAHATGVRSGTVVDGRGRRVASMDGDTFGGRDSGGDGGGGDGGGDAEILRGDLHRLLLEATEGVEFLWGEEIAGLNQAGDHVDVTFAGGATRAFDLVVGADGIHSTTRTMAFGPGDHVRDLGYRVSIFSVPNHLGLDREEITYVSPDHTVLVYSTAREAGAKAMFLFADDTPLPADGRRHLVEHYRDQGWEVPALLSEIGEDFYLDSLSQVHLDHWSTGRIALVGDAAHCASVASGQGTSLALVGAYVLAGELAAAADHTEGFANYQAALREFVATNQKLGPANVRRMVLGSRGQVRVSMALLSLLSRLPGRERLLAKAVAPIHRAANAIDLKDYPVGEVAQ</sequence>
<dbReference type="RefSeq" id="WP_075130953.1">
    <property type="nucleotide sequence ID" value="NZ_MSIF01000001.1"/>
</dbReference>
<dbReference type="GO" id="GO:0071949">
    <property type="term" value="F:FAD binding"/>
    <property type="evidence" value="ECO:0007669"/>
    <property type="project" value="InterPro"/>
</dbReference>
<keyword evidence="4" id="KW-1185">Reference proteome</keyword>
<evidence type="ECO:0000313" key="4">
    <source>
        <dbReference type="Proteomes" id="UP000185696"/>
    </source>
</evidence>
<dbReference type="AlphaFoldDB" id="A0A7Z1B0U9"/>
<name>A0A7Z1B0U9_9PSEU</name>
<organism evidence="3 4">
    <name type="scientific">Actinophytocola xinjiangensis</name>
    <dbReference type="NCBI Taxonomy" id="485602"/>
    <lineage>
        <taxon>Bacteria</taxon>
        <taxon>Bacillati</taxon>
        <taxon>Actinomycetota</taxon>
        <taxon>Actinomycetes</taxon>
        <taxon>Pseudonocardiales</taxon>
        <taxon>Pseudonocardiaceae</taxon>
    </lineage>
</organism>
<dbReference type="PANTHER" id="PTHR46865:SF2">
    <property type="entry name" value="MONOOXYGENASE"/>
    <property type="match status" value="1"/>
</dbReference>
<dbReference type="Proteomes" id="UP000185696">
    <property type="component" value="Unassembled WGS sequence"/>
</dbReference>
<dbReference type="Pfam" id="PF01494">
    <property type="entry name" value="FAD_binding_3"/>
    <property type="match status" value="1"/>
</dbReference>
<proteinExistence type="predicted"/>
<gene>
    <name evidence="3" type="ORF">BLA60_02165</name>
</gene>
<dbReference type="EMBL" id="MSIF01000001">
    <property type="protein sequence ID" value="OLF14005.1"/>
    <property type="molecule type" value="Genomic_DNA"/>
</dbReference>
<comment type="caution">
    <text evidence="3">The sequence shown here is derived from an EMBL/GenBank/DDBJ whole genome shotgun (WGS) entry which is preliminary data.</text>
</comment>